<comment type="caution">
    <text evidence="3">The sequence shown here is derived from an EMBL/GenBank/DDBJ whole genome shotgun (WGS) entry which is preliminary data.</text>
</comment>
<dbReference type="Gene3D" id="2.60.40.1180">
    <property type="entry name" value="Golgi alpha-mannosidase II"/>
    <property type="match status" value="1"/>
</dbReference>
<dbReference type="Proteomes" id="UP001157133">
    <property type="component" value="Unassembled WGS sequence"/>
</dbReference>
<dbReference type="SUPFAM" id="SSF51445">
    <property type="entry name" value="(Trans)glycosidases"/>
    <property type="match status" value="1"/>
</dbReference>
<dbReference type="InterPro" id="IPR006047">
    <property type="entry name" value="GH13_cat_dom"/>
</dbReference>
<dbReference type="PANTHER" id="PTHR47786:SF2">
    <property type="entry name" value="GLYCOSYL HYDROLASE FAMILY 13 CATALYTIC DOMAIN-CONTAINING PROTEIN"/>
    <property type="match status" value="1"/>
</dbReference>
<reference evidence="3 4" key="1">
    <citation type="submission" date="2023-03" db="EMBL/GenBank/DDBJ databases">
        <title>Draft genome sequence of Thalassotalea eurytherma JCM 18482T.</title>
        <authorList>
            <person name="Sawabe T."/>
        </authorList>
    </citation>
    <scope>NUCLEOTIDE SEQUENCE [LARGE SCALE GENOMIC DNA]</scope>
    <source>
        <strain evidence="3 4">JCM 18482</strain>
    </source>
</reference>
<dbReference type="PANTHER" id="PTHR47786">
    <property type="entry name" value="ALPHA-1,4-GLUCAN:MALTOSE-1-PHOSPHATE MALTOSYLTRANSFERASE"/>
    <property type="match status" value="1"/>
</dbReference>
<dbReference type="SMART" id="SM00642">
    <property type="entry name" value="Aamy"/>
    <property type="match status" value="1"/>
</dbReference>
<name>A0ABQ6H3P2_9GAMM</name>
<keyword evidence="4" id="KW-1185">Reference proteome</keyword>
<dbReference type="InterPro" id="IPR032091">
    <property type="entry name" value="Malt_amylase-like_C"/>
</dbReference>
<dbReference type="PROSITE" id="PS51257">
    <property type="entry name" value="PROKAR_LIPOPROTEIN"/>
    <property type="match status" value="1"/>
</dbReference>
<dbReference type="RefSeq" id="WP_284207092.1">
    <property type="nucleotide sequence ID" value="NZ_BSSU01000005.1"/>
</dbReference>
<proteinExistence type="predicted"/>
<evidence type="ECO:0000256" key="1">
    <source>
        <dbReference type="SAM" id="SignalP"/>
    </source>
</evidence>
<evidence type="ECO:0000313" key="3">
    <source>
        <dbReference type="EMBL" id="GLX81755.1"/>
    </source>
</evidence>
<organism evidence="3 4">
    <name type="scientific">Thalassotalea eurytherma</name>
    <dbReference type="NCBI Taxonomy" id="1144278"/>
    <lineage>
        <taxon>Bacteria</taxon>
        <taxon>Pseudomonadati</taxon>
        <taxon>Pseudomonadota</taxon>
        <taxon>Gammaproteobacteria</taxon>
        <taxon>Alteromonadales</taxon>
        <taxon>Colwelliaceae</taxon>
        <taxon>Thalassotalea</taxon>
    </lineage>
</organism>
<evidence type="ECO:0000313" key="4">
    <source>
        <dbReference type="Proteomes" id="UP001157133"/>
    </source>
</evidence>
<dbReference type="InterPro" id="IPR013780">
    <property type="entry name" value="Glyco_hydro_b"/>
</dbReference>
<protein>
    <submittedName>
        <fullName evidence="3">Alpha-amylase</fullName>
    </submittedName>
</protein>
<sequence length="470" mass="54362">MKTKIWQLPALLLLLGLTACSQQSTSQQSQISKQPSMTNYLPKPYVEIEHPAWVKNATIYEVNVRQYTPQGTFNAFAEHLPRLKALGVDILWLMPIHPIGDKNRKGEKGSYYAVKDYMAVNPEFGTLDDFKALVDRAHSMDMYVIIDWVANHSAWDNPLTETNPQWYTKDHNGNFQPTPWWDWSDIIDFDYQNPEMREYMTNALKYWVKETNIDGYRADVAGFIPTDFWDNVRTELDDIKPVFMLAEWDARDLHKKAFDMSYAWKLHDTLEAVNKGDKDASGVYHYFAHALNAWPDNAIKMNFVDNHDKNSWEQSMFERHGPYLEASIVLTVTAEGMPLLYSGQEAGLDRSLAFFDKDEISWQSHPIGDLYKSLFTLKHQNKALWNGNWGGKMIPVPNNKPKQVFSFARIKDGDKVFVAINFSDQPTQVQFNENIQLGQYQEYFSQTATNLVPESTLTIPAYGYRVYVKQ</sequence>
<dbReference type="SUPFAM" id="SSF51011">
    <property type="entry name" value="Glycosyl hydrolase domain"/>
    <property type="match status" value="1"/>
</dbReference>
<dbReference type="CDD" id="cd11313">
    <property type="entry name" value="AmyAc_arch_bac_AmyA"/>
    <property type="match status" value="1"/>
</dbReference>
<gene>
    <name evidence="3" type="ORF">theurythT_12070</name>
</gene>
<accession>A0ABQ6H3P2</accession>
<feature type="signal peptide" evidence="1">
    <location>
        <begin position="1"/>
        <end position="21"/>
    </location>
</feature>
<dbReference type="Gene3D" id="3.20.20.80">
    <property type="entry name" value="Glycosidases"/>
    <property type="match status" value="1"/>
</dbReference>
<evidence type="ECO:0000259" key="2">
    <source>
        <dbReference type="SMART" id="SM00642"/>
    </source>
</evidence>
<feature type="chain" id="PRO_5046459402" evidence="1">
    <location>
        <begin position="22"/>
        <end position="470"/>
    </location>
</feature>
<dbReference type="Pfam" id="PF00128">
    <property type="entry name" value="Alpha-amylase"/>
    <property type="match status" value="1"/>
</dbReference>
<feature type="domain" description="Glycosyl hydrolase family 13 catalytic" evidence="2">
    <location>
        <begin position="58"/>
        <end position="378"/>
    </location>
</feature>
<dbReference type="EMBL" id="BSSU01000005">
    <property type="protein sequence ID" value="GLX81755.1"/>
    <property type="molecule type" value="Genomic_DNA"/>
</dbReference>
<keyword evidence="1" id="KW-0732">Signal</keyword>
<dbReference type="Pfam" id="PF16657">
    <property type="entry name" value="Malt_amylase_C"/>
    <property type="match status" value="1"/>
</dbReference>
<dbReference type="InterPro" id="IPR017853">
    <property type="entry name" value="GH"/>
</dbReference>